<protein>
    <submittedName>
        <fullName evidence="3">SH3-like domain-containing protein</fullName>
    </submittedName>
</protein>
<dbReference type="SMART" id="SM00287">
    <property type="entry name" value="SH3b"/>
    <property type="match status" value="1"/>
</dbReference>
<dbReference type="InterPro" id="IPR010466">
    <property type="entry name" value="DUF1058"/>
</dbReference>
<sequence>MVALGVRRLREAVGSAVVAGIVAAVLSCASQPAAAAEDTNLPIPRFVTLRSEEANARTGPGTQYPIEWRFMRRGMPVEITAQFSQWRKIRDWQGAEGWVHQSLVSGRRAIVVTGIPRILRRRAADDASPVAQVEAGVIGRLMECDPGWCRMEVQGYRGWLKRTEFWGVYPGEKVE</sequence>
<dbReference type="AlphaFoldDB" id="A0A3N1L4J0"/>
<name>A0A3N1L4J0_9PROT</name>
<evidence type="ECO:0000313" key="4">
    <source>
        <dbReference type="Proteomes" id="UP000278222"/>
    </source>
</evidence>
<evidence type="ECO:0000313" key="3">
    <source>
        <dbReference type="EMBL" id="ROP84325.1"/>
    </source>
</evidence>
<reference evidence="3 4" key="1">
    <citation type="submission" date="2018-11" db="EMBL/GenBank/DDBJ databases">
        <title>Genomic Encyclopedia of Type Strains, Phase IV (KMG-IV): sequencing the most valuable type-strain genomes for metagenomic binning, comparative biology and taxonomic classification.</title>
        <authorList>
            <person name="Goeker M."/>
        </authorList>
    </citation>
    <scope>NUCLEOTIDE SEQUENCE [LARGE SCALE GENOMIC DNA]</scope>
    <source>
        <strain evidence="3 4">DSM 5900</strain>
    </source>
</reference>
<evidence type="ECO:0000256" key="1">
    <source>
        <dbReference type="SAM" id="SignalP"/>
    </source>
</evidence>
<dbReference type="EMBL" id="RJKX01000015">
    <property type="protein sequence ID" value="ROP84325.1"/>
    <property type="molecule type" value="Genomic_DNA"/>
</dbReference>
<feature type="chain" id="PRO_5018222290" evidence="1">
    <location>
        <begin position="36"/>
        <end position="175"/>
    </location>
</feature>
<organism evidence="3 4">
    <name type="scientific">Stella humosa</name>
    <dbReference type="NCBI Taxonomy" id="94"/>
    <lineage>
        <taxon>Bacteria</taxon>
        <taxon>Pseudomonadati</taxon>
        <taxon>Pseudomonadota</taxon>
        <taxon>Alphaproteobacteria</taxon>
        <taxon>Rhodospirillales</taxon>
        <taxon>Stellaceae</taxon>
        <taxon>Stella</taxon>
    </lineage>
</organism>
<keyword evidence="4" id="KW-1185">Reference proteome</keyword>
<feature type="domain" description="SH3b" evidence="2">
    <location>
        <begin position="44"/>
        <end position="107"/>
    </location>
</feature>
<accession>A0A3N1L4J0</accession>
<dbReference type="PROSITE" id="PS51257">
    <property type="entry name" value="PROKAR_LIPOPROTEIN"/>
    <property type="match status" value="1"/>
</dbReference>
<gene>
    <name evidence="3" type="ORF">EDC65_3675</name>
</gene>
<dbReference type="Proteomes" id="UP000278222">
    <property type="component" value="Unassembled WGS sequence"/>
</dbReference>
<dbReference type="Gene3D" id="2.30.30.40">
    <property type="entry name" value="SH3 Domains"/>
    <property type="match status" value="1"/>
</dbReference>
<dbReference type="Pfam" id="PF06347">
    <property type="entry name" value="SH3_4"/>
    <property type="match status" value="2"/>
</dbReference>
<comment type="caution">
    <text evidence="3">The sequence shown here is derived from an EMBL/GenBank/DDBJ whole genome shotgun (WGS) entry which is preliminary data.</text>
</comment>
<proteinExistence type="predicted"/>
<feature type="signal peptide" evidence="1">
    <location>
        <begin position="1"/>
        <end position="35"/>
    </location>
</feature>
<evidence type="ECO:0000259" key="2">
    <source>
        <dbReference type="SMART" id="SM00287"/>
    </source>
</evidence>
<keyword evidence="1" id="KW-0732">Signal</keyword>
<dbReference type="OrthoDB" id="9810773at2"/>
<dbReference type="InterPro" id="IPR003646">
    <property type="entry name" value="SH3-like_bac-type"/>
</dbReference>